<protein>
    <recommendedName>
        <fullName evidence="7">Cell division protein FtsB</fullName>
    </recommendedName>
</protein>
<name>A0A839HIQ8_9BURK</name>
<gene>
    <name evidence="7" type="primary">ftsB</name>
    <name evidence="8" type="ORF">H4F90_10995</name>
</gene>
<feature type="coiled-coil region" evidence="7">
    <location>
        <begin position="29"/>
        <end position="70"/>
    </location>
</feature>
<sequence length="91" mass="10229">MRWLNGLLAGLLLLVQAQLWLGDSGLAQLARLQGELAGKQARNEQAREQNARLLAEVRDLREGLELLEERARVELGMVQADEIVVQFGPRR</sequence>
<comment type="function">
    <text evidence="7">Essential cell division protein. May link together the upstream cell division proteins, which are predominantly cytoplasmic, with the downstream cell division proteins, which are predominantly periplasmic.</text>
</comment>
<evidence type="ECO:0000256" key="6">
    <source>
        <dbReference type="ARBA" id="ARBA00023306"/>
    </source>
</evidence>
<keyword evidence="6 7" id="KW-0131">Cell cycle</keyword>
<keyword evidence="4 7" id="KW-1133">Transmembrane helix</keyword>
<evidence type="ECO:0000256" key="1">
    <source>
        <dbReference type="ARBA" id="ARBA00022475"/>
    </source>
</evidence>
<feature type="topological domain" description="Cytoplasmic" evidence="7">
    <location>
        <begin position="1"/>
        <end position="3"/>
    </location>
</feature>
<dbReference type="InterPro" id="IPR007060">
    <property type="entry name" value="FtsL/DivIC"/>
</dbReference>
<dbReference type="Proteomes" id="UP000586093">
    <property type="component" value="Unassembled WGS sequence"/>
</dbReference>
<keyword evidence="7" id="KW-0175">Coiled coil</keyword>
<dbReference type="GO" id="GO:0032153">
    <property type="term" value="C:cell division site"/>
    <property type="evidence" value="ECO:0007669"/>
    <property type="project" value="UniProtKB-UniRule"/>
</dbReference>
<comment type="caution">
    <text evidence="8">The sequence shown here is derived from an EMBL/GenBank/DDBJ whole genome shotgun (WGS) entry which is preliminary data.</text>
</comment>
<dbReference type="RefSeq" id="WP_182664456.1">
    <property type="nucleotide sequence ID" value="NZ_JACIVI010000003.1"/>
</dbReference>
<evidence type="ECO:0000313" key="9">
    <source>
        <dbReference type="Proteomes" id="UP000586093"/>
    </source>
</evidence>
<comment type="subcellular location">
    <subcellularLocation>
        <location evidence="7">Cell inner membrane</location>
        <topology evidence="7">Single-pass type II membrane protein</topology>
    </subcellularLocation>
    <text evidence="7">Localizes to the division septum.</text>
</comment>
<accession>A0A839HIQ8</accession>
<proteinExistence type="inferred from homology"/>
<dbReference type="GO" id="GO:0005886">
    <property type="term" value="C:plasma membrane"/>
    <property type="evidence" value="ECO:0007669"/>
    <property type="project" value="UniProtKB-SubCell"/>
</dbReference>
<keyword evidence="7" id="KW-0997">Cell inner membrane</keyword>
<dbReference type="InterPro" id="IPR023081">
    <property type="entry name" value="Cell_div_FtsB"/>
</dbReference>
<dbReference type="PANTHER" id="PTHR37485:SF1">
    <property type="entry name" value="CELL DIVISION PROTEIN FTSB"/>
    <property type="match status" value="1"/>
</dbReference>
<keyword evidence="9" id="KW-1185">Reference proteome</keyword>
<dbReference type="AlphaFoldDB" id="A0A839HIQ8"/>
<keyword evidence="2 7" id="KW-0132">Cell division</keyword>
<dbReference type="PANTHER" id="PTHR37485">
    <property type="entry name" value="CELL DIVISION PROTEIN FTSB"/>
    <property type="match status" value="1"/>
</dbReference>
<keyword evidence="1 7" id="KW-1003">Cell membrane</keyword>
<dbReference type="Pfam" id="PF04977">
    <property type="entry name" value="DivIC"/>
    <property type="match status" value="1"/>
</dbReference>
<organism evidence="8 9">
    <name type="scientific">Aquariibacter albus</name>
    <dbReference type="NCBI Taxonomy" id="2759899"/>
    <lineage>
        <taxon>Bacteria</taxon>
        <taxon>Pseudomonadati</taxon>
        <taxon>Pseudomonadota</taxon>
        <taxon>Betaproteobacteria</taxon>
        <taxon>Burkholderiales</taxon>
        <taxon>Sphaerotilaceae</taxon>
        <taxon>Aquariibacter</taxon>
    </lineage>
</organism>
<evidence type="ECO:0000256" key="4">
    <source>
        <dbReference type="ARBA" id="ARBA00022989"/>
    </source>
</evidence>
<comment type="subunit">
    <text evidence="7">Part of a complex composed of FtsB, FtsL and FtsQ.</text>
</comment>
<dbReference type="HAMAP" id="MF_00599">
    <property type="entry name" value="FtsB"/>
    <property type="match status" value="1"/>
</dbReference>
<evidence type="ECO:0000256" key="7">
    <source>
        <dbReference type="HAMAP-Rule" id="MF_00599"/>
    </source>
</evidence>
<dbReference type="EMBL" id="JACIVI010000003">
    <property type="protein sequence ID" value="MBB1162507.1"/>
    <property type="molecule type" value="Genomic_DNA"/>
</dbReference>
<dbReference type="GO" id="GO:0030428">
    <property type="term" value="C:cell septum"/>
    <property type="evidence" value="ECO:0007669"/>
    <property type="project" value="TreeGrafter"/>
</dbReference>
<comment type="similarity">
    <text evidence="7">Belongs to the FtsB family.</text>
</comment>
<feature type="topological domain" description="Periplasmic" evidence="7">
    <location>
        <begin position="22"/>
        <end position="91"/>
    </location>
</feature>
<evidence type="ECO:0000256" key="3">
    <source>
        <dbReference type="ARBA" id="ARBA00022692"/>
    </source>
</evidence>
<evidence type="ECO:0000256" key="5">
    <source>
        <dbReference type="ARBA" id="ARBA00023136"/>
    </source>
</evidence>
<keyword evidence="5 7" id="KW-0472">Membrane</keyword>
<evidence type="ECO:0000313" key="8">
    <source>
        <dbReference type="EMBL" id="MBB1162507.1"/>
    </source>
</evidence>
<reference evidence="8 9" key="1">
    <citation type="submission" date="2020-08" db="EMBL/GenBank/DDBJ databases">
        <title>Aquariorum lacteus gen. nov., sp. nov., a new member of the family Comamonadaceae, isolated from freshwater aquarium.</title>
        <authorList>
            <person name="Chun S.-J."/>
        </authorList>
    </citation>
    <scope>NUCLEOTIDE SEQUENCE [LARGE SCALE GENOMIC DNA]</scope>
    <source>
        <strain evidence="8 9">SJAQ100</strain>
    </source>
</reference>
<dbReference type="GO" id="GO:0043093">
    <property type="term" value="P:FtsZ-dependent cytokinesis"/>
    <property type="evidence" value="ECO:0007669"/>
    <property type="project" value="UniProtKB-UniRule"/>
</dbReference>
<evidence type="ECO:0000256" key="2">
    <source>
        <dbReference type="ARBA" id="ARBA00022618"/>
    </source>
</evidence>
<keyword evidence="3 7" id="KW-0812">Transmembrane</keyword>